<evidence type="ECO:0000313" key="3">
    <source>
        <dbReference type="Proteomes" id="UP001530293"/>
    </source>
</evidence>
<keyword evidence="3" id="KW-1185">Reference proteome</keyword>
<organism evidence="2 3">
    <name type="scientific">Discostella pseudostelligera</name>
    <dbReference type="NCBI Taxonomy" id="259834"/>
    <lineage>
        <taxon>Eukaryota</taxon>
        <taxon>Sar</taxon>
        <taxon>Stramenopiles</taxon>
        <taxon>Ochrophyta</taxon>
        <taxon>Bacillariophyta</taxon>
        <taxon>Coscinodiscophyceae</taxon>
        <taxon>Thalassiosirophycidae</taxon>
        <taxon>Stephanodiscales</taxon>
        <taxon>Stephanodiscaceae</taxon>
        <taxon>Discostella</taxon>
    </lineage>
</organism>
<sequence>MTMIMMKRIFLLVAPMAVATSLFLAVHHHFNGEKAAALGEIYIYTSDWRGRHRHGGGNTNTNERRRLFESSTASHQQHQHDIEHALSLASRSIADIFTEGGHDDDLPPLRVLFIVTTLTEYDKGTRGTTVGADRLKDLVLPILVDGVTSMVQRGWHVDVYLICGFETLAEARRQMILDALPHGVGLEVWTDAIPFYYAKKFNQQLKRPDQSIELASHGLSRQHRFVVRDKIMDYDFFVAFEDDMRITADHVLNFLEMSAEIDRARRDADQSSDGFIHVDKEDEDVIEDLRSVRGRSTDGAKVGNDVVQDPMTADELRKLWPGFVRVEVLDAQFANDKEDEKSSHQLLVGEQPPLDNYKWMNDVPASMEYEQQYGTIDPNICCGVPPGRARTPSNPKKDDLLLWETDISAMGVRHYPGNIGWAAAMTVQDIADVGSYWSGEGHGFGVNMTRPRRVDSLLGQQAGWMATRSQILYFHEYACPGGFLPPFDGKDWVYDSLQTRNGAVEFWSGGYQLFGTCSFNRILSLDPNRFSRQLLYHASNNKQRTAKTGKFVRFSTFLGQLYTVKERALRSLSG</sequence>
<name>A0ABD3MDU0_9STRA</name>
<evidence type="ECO:0000256" key="1">
    <source>
        <dbReference type="SAM" id="SignalP"/>
    </source>
</evidence>
<comment type="caution">
    <text evidence="2">The sequence shown here is derived from an EMBL/GenBank/DDBJ whole genome shotgun (WGS) entry which is preliminary data.</text>
</comment>
<dbReference type="EMBL" id="JALLBG020000137">
    <property type="protein sequence ID" value="KAL3762290.1"/>
    <property type="molecule type" value="Genomic_DNA"/>
</dbReference>
<protein>
    <submittedName>
        <fullName evidence="2">Uncharacterized protein</fullName>
    </submittedName>
</protein>
<gene>
    <name evidence="2" type="ORF">ACHAWU_000937</name>
</gene>
<dbReference type="Proteomes" id="UP001530293">
    <property type="component" value="Unassembled WGS sequence"/>
</dbReference>
<feature type="chain" id="PRO_5044743214" evidence="1">
    <location>
        <begin position="20"/>
        <end position="574"/>
    </location>
</feature>
<reference evidence="2 3" key="1">
    <citation type="submission" date="2024-10" db="EMBL/GenBank/DDBJ databases">
        <title>Updated reference genomes for cyclostephanoid diatoms.</title>
        <authorList>
            <person name="Roberts W.R."/>
            <person name="Alverson A.J."/>
        </authorList>
    </citation>
    <scope>NUCLEOTIDE SEQUENCE [LARGE SCALE GENOMIC DNA]</scope>
    <source>
        <strain evidence="2 3">AJA232-27</strain>
    </source>
</reference>
<feature type="signal peptide" evidence="1">
    <location>
        <begin position="1"/>
        <end position="19"/>
    </location>
</feature>
<evidence type="ECO:0000313" key="2">
    <source>
        <dbReference type="EMBL" id="KAL3762290.1"/>
    </source>
</evidence>
<accession>A0ABD3MDU0</accession>
<proteinExistence type="predicted"/>
<dbReference type="AlphaFoldDB" id="A0ABD3MDU0"/>
<keyword evidence="1" id="KW-0732">Signal</keyword>